<evidence type="ECO:0000256" key="1">
    <source>
        <dbReference type="ARBA" id="ARBA00007025"/>
    </source>
</evidence>
<evidence type="ECO:0000256" key="7">
    <source>
        <dbReference type="SAM" id="MobiDB-lite"/>
    </source>
</evidence>
<dbReference type="OrthoDB" id="423559at2759"/>
<dbReference type="CDD" id="cd18008">
    <property type="entry name" value="DEXDc_SHPRH-like"/>
    <property type="match status" value="1"/>
</dbReference>
<dbReference type="PROSITE" id="PS50089">
    <property type="entry name" value="ZF_RING_2"/>
    <property type="match status" value="1"/>
</dbReference>
<evidence type="ECO:0000259" key="9">
    <source>
        <dbReference type="PROSITE" id="PS51192"/>
    </source>
</evidence>
<dbReference type="Gene3D" id="3.40.50.300">
    <property type="entry name" value="P-loop containing nucleotide triphosphate hydrolases"/>
    <property type="match status" value="1"/>
</dbReference>
<dbReference type="SMART" id="SM00487">
    <property type="entry name" value="DEXDc"/>
    <property type="match status" value="1"/>
</dbReference>
<feature type="compositionally biased region" description="Polar residues" evidence="7">
    <location>
        <begin position="302"/>
        <end position="315"/>
    </location>
</feature>
<dbReference type="GO" id="GO:0008094">
    <property type="term" value="F:ATP-dependent activity, acting on DNA"/>
    <property type="evidence" value="ECO:0007669"/>
    <property type="project" value="TreeGrafter"/>
</dbReference>
<keyword evidence="12" id="KW-1185">Reference proteome</keyword>
<feature type="region of interest" description="Disordered" evidence="7">
    <location>
        <begin position="50"/>
        <end position="183"/>
    </location>
</feature>
<dbReference type="SMART" id="SM00184">
    <property type="entry name" value="RING"/>
    <property type="match status" value="1"/>
</dbReference>
<feature type="compositionally biased region" description="Acidic residues" evidence="7">
    <location>
        <begin position="838"/>
        <end position="850"/>
    </location>
</feature>
<feature type="compositionally biased region" description="Basic residues" evidence="7">
    <location>
        <begin position="880"/>
        <end position="889"/>
    </location>
</feature>
<dbReference type="Pfam" id="PF00271">
    <property type="entry name" value="Helicase_C"/>
    <property type="match status" value="1"/>
</dbReference>
<proteinExistence type="inferred from homology"/>
<dbReference type="GO" id="GO:0005737">
    <property type="term" value="C:cytoplasm"/>
    <property type="evidence" value="ECO:0007669"/>
    <property type="project" value="TreeGrafter"/>
</dbReference>
<keyword evidence="5" id="KW-0067">ATP-binding</keyword>
<name>A0A6A6NS38_9PEZI</name>
<dbReference type="Proteomes" id="UP000799766">
    <property type="component" value="Unassembled WGS sequence"/>
</dbReference>
<reference evidence="11" key="1">
    <citation type="journal article" date="2020" name="Stud. Mycol.">
        <title>101 Dothideomycetes genomes: a test case for predicting lifestyles and emergence of pathogens.</title>
        <authorList>
            <person name="Haridas S."/>
            <person name="Albert R."/>
            <person name="Binder M."/>
            <person name="Bloem J."/>
            <person name="Labutti K."/>
            <person name="Salamov A."/>
            <person name="Andreopoulos B."/>
            <person name="Baker S."/>
            <person name="Barry K."/>
            <person name="Bills G."/>
            <person name="Bluhm B."/>
            <person name="Cannon C."/>
            <person name="Castanera R."/>
            <person name="Culley D."/>
            <person name="Daum C."/>
            <person name="Ezra D."/>
            <person name="Gonzalez J."/>
            <person name="Henrissat B."/>
            <person name="Kuo A."/>
            <person name="Liang C."/>
            <person name="Lipzen A."/>
            <person name="Lutzoni F."/>
            <person name="Magnuson J."/>
            <person name="Mondo S."/>
            <person name="Nolan M."/>
            <person name="Ohm R."/>
            <person name="Pangilinan J."/>
            <person name="Park H.-J."/>
            <person name="Ramirez L."/>
            <person name="Alfaro M."/>
            <person name="Sun H."/>
            <person name="Tritt A."/>
            <person name="Yoshinaga Y."/>
            <person name="Zwiers L.-H."/>
            <person name="Turgeon B."/>
            <person name="Goodwin S."/>
            <person name="Spatafora J."/>
            <person name="Crous P."/>
            <person name="Grigoriev I."/>
        </authorList>
    </citation>
    <scope>NUCLEOTIDE SEQUENCE</scope>
    <source>
        <strain evidence="11">ATCC 16933</strain>
    </source>
</reference>
<feature type="region of interest" description="Disordered" evidence="7">
    <location>
        <begin position="833"/>
        <end position="912"/>
    </location>
</feature>
<dbReference type="PANTHER" id="PTHR45626">
    <property type="entry name" value="TRANSCRIPTION TERMINATION FACTOR 2-RELATED"/>
    <property type="match status" value="1"/>
</dbReference>
<comment type="similarity">
    <text evidence="1">Belongs to the SNF2/RAD54 helicase family.</text>
</comment>
<evidence type="ECO:0000313" key="11">
    <source>
        <dbReference type="EMBL" id="KAF2454610.1"/>
    </source>
</evidence>
<dbReference type="PANTHER" id="PTHR45626:SF16">
    <property type="entry name" value="ATP-DEPENDENT HELICASE ULS1"/>
    <property type="match status" value="1"/>
</dbReference>
<dbReference type="Gene3D" id="3.30.40.10">
    <property type="entry name" value="Zinc/RING finger domain, C3HC4 (zinc finger)"/>
    <property type="match status" value="1"/>
</dbReference>
<dbReference type="PROSITE" id="PS51192">
    <property type="entry name" value="HELICASE_ATP_BIND_1"/>
    <property type="match status" value="1"/>
</dbReference>
<dbReference type="GO" id="GO:0005634">
    <property type="term" value="C:nucleus"/>
    <property type="evidence" value="ECO:0007669"/>
    <property type="project" value="TreeGrafter"/>
</dbReference>
<evidence type="ECO:0000256" key="3">
    <source>
        <dbReference type="ARBA" id="ARBA00022801"/>
    </source>
</evidence>
<dbReference type="PROSITE" id="PS51194">
    <property type="entry name" value="HELICASE_CTER"/>
    <property type="match status" value="1"/>
</dbReference>
<dbReference type="SUPFAM" id="SSF57850">
    <property type="entry name" value="RING/U-box"/>
    <property type="match status" value="1"/>
</dbReference>
<feature type="compositionally biased region" description="Polar residues" evidence="7">
    <location>
        <begin position="242"/>
        <end position="295"/>
    </location>
</feature>
<keyword evidence="6" id="KW-0863">Zinc-finger</keyword>
<organism evidence="11 12">
    <name type="scientific">Lineolata rhizophorae</name>
    <dbReference type="NCBI Taxonomy" id="578093"/>
    <lineage>
        <taxon>Eukaryota</taxon>
        <taxon>Fungi</taxon>
        <taxon>Dikarya</taxon>
        <taxon>Ascomycota</taxon>
        <taxon>Pezizomycotina</taxon>
        <taxon>Dothideomycetes</taxon>
        <taxon>Dothideomycetes incertae sedis</taxon>
        <taxon>Lineolatales</taxon>
        <taxon>Lineolataceae</taxon>
        <taxon>Lineolata</taxon>
    </lineage>
</organism>
<feature type="domain" description="RING-type" evidence="8">
    <location>
        <begin position="743"/>
        <end position="793"/>
    </location>
</feature>
<feature type="domain" description="Helicase ATP-binding" evidence="9">
    <location>
        <begin position="398"/>
        <end position="587"/>
    </location>
</feature>
<evidence type="ECO:0000313" key="12">
    <source>
        <dbReference type="Proteomes" id="UP000799766"/>
    </source>
</evidence>
<dbReference type="CDD" id="cd18793">
    <property type="entry name" value="SF2_C_SNF"/>
    <property type="match status" value="1"/>
</dbReference>
<evidence type="ECO:0000256" key="5">
    <source>
        <dbReference type="ARBA" id="ARBA00022840"/>
    </source>
</evidence>
<dbReference type="InterPro" id="IPR050628">
    <property type="entry name" value="SNF2_RAD54_helicase_TF"/>
</dbReference>
<keyword evidence="6" id="KW-0479">Metal-binding</keyword>
<dbReference type="CDD" id="cd16449">
    <property type="entry name" value="RING-HC"/>
    <property type="match status" value="1"/>
</dbReference>
<evidence type="ECO:0000259" key="8">
    <source>
        <dbReference type="PROSITE" id="PS50089"/>
    </source>
</evidence>
<feature type="region of interest" description="Disordered" evidence="7">
    <location>
        <begin position="242"/>
        <end position="324"/>
    </location>
</feature>
<dbReference type="Pfam" id="PF13920">
    <property type="entry name" value="zf-C3HC4_3"/>
    <property type="match status" value="1"/>
</dbReference>
<dbReference type="GO" id="GO:0000724">
    <property type="term" value="P:double-strand break repair via homologous recombination"/>
    <property type="evidence" value="ECO:0007669"/>
    <property type="project" value="TreeGrafter"/>
</dbReference>
<evidence type="ECO:0000256" key="6">
    <source>
        <dbReference type="PROSITE-ProRule" id="PRU00175"/>
    </source>
</evidence>
<protein>
    <submittedName>
        <fullName evidence="11">SNF2 family N-terminal domain-containing protein</fullName>
    </submittedName>
</protein>
<dbReference type="SUPFAM" id="SSF52540">
    <property type="entry name" value="P-loop containing nucleoside triphosphate hydrolases"/>
    <property type="match status" value="2"/>
</dbReference>
<dbReference type="AlphaFoldDB" id="A0A6A6NS38"/>
<dbReference type="Gene3D" id="3.40.50.10810">
    <property type="entry name" value="Tandem AAA-ATPase domain"/>
    <property type="match status" value="1"/>
</dbReference>
<evidence type="ECO:0000256" key="2">
    <source>
        <dbReference type="ARBA" id="ARBA00022741"/>
    </source>
</evidence>
<sequence length="1125" mass="124978">MSGIDNIGSDASDAEIESEIQFTHMVIDTLLRSSDGYERSKKELEEKVARLEGVLRDRRGHPSGVGDSTRAPASGANEQRVGPTTGVMSPVPVRKHRLSSLGIYGGGPDDDRANKSRRTTPSRPSSSSSLESLIDLTDLPSQSTPNYNKRLESYPPTPSSARTKARHDTEQRTHRWHRQSTRNTKLGLNVLHSSADVSLSSPGKDAFRAQTRSAMETPSFYGNSPRLRVPSQSTSFAGSIASLPSHQKSAGNGGTQAWNATEQPQHPTPLVGSSWTGASPSSATPGRAWSPSQSPFWPDSFSHLTHAQTSRGRTVNQEDDLGSDNETYYDAVSDQFNTHGSLLGTVQDPEETRKQINNLLSNIRPDEEIPSKERVTTPIGMAVELMEHQKLGLTWLQQMEASSNKGGVLADDMGLGKTIQMLSLILSKPSEDPIRKTTLILAPVALLKQWELEILTKIQPGKHALKVCIHHGNSKKFSFKELRMYDVVLTTYGTVASELKRKEHWSNISANNPKALPGKKYALTLIGNDCKWYRVILDEAQCIKNPNSKSAKAAFQLQALSRFCLTGTPMMNSVNEFQSLLQFLRIRPFNSPQRFDMEIYGPIKKGSMEGFKKLQAVVRACLLRRHKDSTIDGKRILNLPPRTIEIKHAVFNKDEKKIYEALRERSVVTFNRYLKKGHIRTNYMHVLLQLLRLRQACCHPRLLSDFVAPKPAGSTTDELVQLAKELSSEVVERIKTVNGAFECPVCFDAISNPTIFVPCGHNSCAECLSKIIDPAAAIARGNEEADTKCPQCRSPINPKRVTDYNSFKKAHPHESGFDDDFLAMLGFRISADTTSDASSDEEDDSEESDNISDNGSPLGGFIVPDDVEDSEMDSDTVLGKKSKQKKRSKLNAVDKKGRPAKQKGKGAMNSLNKMSLADLKKESSRNQAAKKGYLKRLRRQWYSSAKIDKVLEILRDIQRHDPSEKVIVFSQFTTFLDLVEVGISEFATEQGIAYQRYDGGMTATARTEAVFDFMENARCKLMLVSLKAGNAGLNLTRASQVIILDPFWNPYVEEQAIDRAHRIGQTRPVLVHRILVKDTVEDRILEIQEQKREMVSTALDEGADKSVARLDVNELAYLFGASSRL</sequence>
<dbReference type="InterPro" id="IPR049730">
    <property type="entry name" value="SNF2/RAD54-like_C"/>
</dbReference>
<dbReference type="EMBL" id="MU001690">
    <property type="protein sequence ID" value="KAF2454610.1"/>
    <property type="molecule type" value="Genomic_DNA"/>
</dbReference>
<dbReference type="InterPro" id="IPR000330">
    <property type="entry name" value="SNF2_N"/>
</dbReference>
<keyword evidence="3" id="KW-0378">Hydrolase</keyword>
<dbReference type="InterPro" id="IPR001650">
    <property type="entry name" value="Helicase_C-like"/>
</dbReference>
<dbReference type="InterPro" id="IPR038718">
    <property type="entry name" value="SNF2-like_sf"/>
</dbReference>
<evidence type="ECO:0000256" key="4">
    <source>
        <dbReference type="ARBA" id="ARBA00022806"/>
    </source>
</evidence>
<dbReference type="InterPro" id="IPR027417">
    <property type="entry name" value="P-loop_NTPase"/>
</dbReference>
<dbReference type="InterPro" id="IPR014001">
    <property type="entry name" value="Helicase_ATP-bd"/>
</dbReference>
<dbReference type="GO" id="GO:0005524">
    <property type="term" value="F:ATP binding"/>
    <property type="evidence" value="ECO:0007669"/>
    <property type="project" value="UniProtKB-KW"/>
</dbReference>
<accession>A0A6A6NS38</accession>
<keyword evidence="2" id="KW-0547">Nucleotide-binding</keyword>
<dbReference type="SMART" id="SM00490">
    <property type="entry name" value="HELICc"/>
    <property type="match status" value="1"/>
</dbReference>
<dbReference type="InterPro" id="IPR001841">
    <property type="entry name" value="Znf_RING"/>
</dbReference>
<keyword evidence="4" id="KW-0347">Helicase</keyword>
<gene>
    <name evidence="11" type="ORF">BDY21DRAFT_352272</name>
</gene>
<evidence type="ECO:0000259" key="10">
    <source>
        <dbReference type="PROSITE" id="PS51194"/>
    </source>
</evidence>
<dbReference type="Pfam" id="PF00176">
    <property type="entry name" value="SNF2-rel_dom"/>
    <property type="match status" value="1"/>
</dbReference>
<dbReference type="InterPro" id="IPR013083">
    <property type="entry name" value="Znf_RING/FYVE/PHD"/>
</dbReference>
<dbReference type="GO" id="GO:0008270">
    <property type="term" value="F:zinc ion binding"/>
    <property type="evidence" value="ECO:0007669"/>
    <property type="project" value="UniProtKB-KW"/>
</dbReference>
<feature type="domain" description="Helicase C-terminal" evidence="10">
    <location>
        <begin position="946"/>
        <end position="1111"/>
    </location>
</feature>
<keyword evidence="6" id="KW-0862">Zinc</keyword>
<dbReference type="GO" id="GO:0016787">
    <property type="term" value="F:hydrolase activity"/>
    <property type="evidence" value="ECO:0007669"/>
    <property type="project" value="UniProtKB-KW"/>
</dbReference>
<dbReference type="GO" id="GO:0004386">
    <property type="term" value="F:helicase activity"/>
    <property type="evidence" value="ECO:0007669"/>
    <property type="project" value="UniProtKB-KW"/>
</dbReference>
<feature type="compositionally biased region" description="Acidic residues" evidence="7">
    <location>
        <begin position="865"/>
        <end position="874"/>
    </location>
</feature>